<protein>
    <submittedName>
        <fullName evidence="8">ABC-2 type transport system permease protein</fullName>
    </submittedName>
</protein>
<gene>
    <name evidence="8" type="ORF">SAMN05877842_105138</name>
</gene>
<comment type="subcellular location">
    <subcellularLocation>
        <location evidence="1">Cell membrane</location>
        <topology evidence="1">Multi-pass membrane protein</topology>
    </subcellularLocation>
</comment>
<feature type="transmembrane region" description="Helical" evidence="6">
    <location>
        <begin position="307"/>
        <end position="330"/>
    </location>
</feature>
<dbReference type="Proteomes" id="UP000219252">
    <property type="component" value="Unassembled WGS sequence"/>
</dbReference>
<organism evidence="8 9">
    <name type="scientific">Ureibacillus acetophenoni</name>
    <dbReference type="NCBI Taxonomy" id="614649"/>
    <lineage>
        <taxon>Bacteria</taxon>
        <taxon>Bacillati</taxon>
        <taxon>Bacillota</taxon>
        <taxon>Bacilli</taxon>
        <taxon>Bacillales</taxon>
        <taxon>Caryophanaceae</taxon>
        <taxon>Ureibacillus</taxon>
    </lineage>
</organism>
<evidence type="ECO:0000313" key="8">
    <source>
        <dbReference type="EMBL" id="SOC39276.1"/>
    </source>
</evidence>
<accession>A0A285UFC1</accession>
<name>A0A285UFC1_9BACL</name>
<dbReference type="OrthoDB" id="2417739at2"/>
<evidence type="ECO:0000313" key="9">
    <source>
        <dbReference type="Proteomes" id="UP000219252"/>
    </source>
</evidence>
<evidence type="ECO:0000256" key="6">
    <source>
        <dbReference type="SAM" id="Phobius"/>
    </source>
</evidence>
<dbReference type="AlphaFoldDB" id="A0A285UFC1"/>
<evidence type="ECO:0000259" key="7">
    <source>
        <dbReference type="Pfam" id="PF12698"/>
    </source>
</evidence>
<feature type="transmembrane region" description="Helical" evidence="6">
    <location>
        <begin position="20"/>
        <end position="41"/>
    </location>
</feature>
<feature type="transmembrane region" description="Helical" evidence="6">
    <location>
        <begin position="280"/>
        <end position="300"/>
    </location>
</feature>
<dbReference type="PANTHER" id="PTHR30294">
    <property type="entry name" value="MEMBRANE COMPONENT OF ABC TRANSPORTER YHHJ-RELATED"/>
    <property type="match status" value="1"/>
</dbReference>
<dbReference type="InterPro" id="IPR013525">
    <property type="entry name" value="ABC2_TM"/>
</dbReference>
<sequence>MKGILYARVLRVRKDWKSLVFWMLFPLLLTFLTSKIVGFWGEDSKIPIGIVVEEESLLSNGLIEKLEEVSYIDVKLLNEREAINQLEKHELDSVFVLHNRYEEMILDGKRNQLIDAYSSNRSYAYFAVKELMTSFVQEDVSRMRAAYEVKDLFKEYGSDEEWNWEEIVQVSVEKQETQQLLQTNFSYQNQTIEIEEDEVLPVFNIWGIWAFFSLISTFFIFDWVIKEKRDELHIRWLFTSISFKYYAIISFALYTVIIVLVDLLSLFILNQVLMQPNSSAFWISFLFYKFVISLLAFLVVNVFKQSLMYYVSTFGFALILTLLSGAIIPIDGLTTQWSWIKYLSPITSLIAEQIPFVWLVILLGWFCIWYMKGDKLHA</sequence>
<evidence type="ECO:0000256" key="5">
    <source>
        <dbReference type="ARBA" id="ARBA00023136"/>
    </source>
</evidence>
<evidence type="ECO:0000256" key="2">
    <source>
        <dbReference type="ARBA" id="ARBA00022475"/>
    </source>
</evidence>
<evidence type="ECO:0000256" key="4">
    <source>
        <dbReference type="ARBA" id="ARBA00022989"/>
    </source>
</evidence>
<dbReference type="PANTHER" id="PTHR30294:SF29">
    <property type="entry name" value="MULTIDRUG ABC TRANSPORTER PERMEASE YBHS-RELATED"/>
    <property type="match status" value="1"/>
</dbReference>
<proteinExistence type="predicted"/>
<dbReference type="GO" id="GO:0140359">
    <property type="term" value="F:ABC-type transporter activity"/>
    <property type="evidence" value="ECO:0007669"/>
    <property type="project" value="InterPro"/>
</dbReference>
<keyword evidence="3 6" id="KW-0812">Transmembrane</keyword>
<feature type="domain" description="ABC-2 type transporter transmembrane" evidence="7">
    <location>
        <begin position="19"/>
        <end position="350"/>
    </location>
</feature>
<dbReference type="Pfam" id="PF12698">
    <property type="entry name" value="ABC2_membrane_3"/>
    <property type="match status" value="1"/>
</dbReference>
<dbReference type="RefSeq" id="WP_097149328.1">
    <property type="nucleotide sequence ID" value="NZ_OBQC01000005.1"/>
</dbReference>
<dbReference type="EMBL" id="OBQC01000005">
    <property type="protein sequence ID" value="SOC39276.1"/>
    <property type="molecule type" value="Genomic_DNA"/>
</dbReference>
<dbReference type="Gene3D" id="3.40.1710.10">
    <property type="entry name" value="abc type-2 transporter like domain"/>
    <property type="match status" value="1"/>
</dbReference>
<reference evidence="9" key="1">
    <citation type="submission" date="2017-08" db="EMBL/GenBank/DDBJ databases">
        <authorList>
            <person name="Varghese N."/>
            <person name="Submissions S."/>
        </authorList>
    </citation>
    <scope>NUCLEOTIDE SEQUENCE [LARGE SCALE GENOMIC DNA]</scope>
    <source>
        <strain evidence="9">JC23</strain>
    </source>
</reference>
<dbReference type="InterPro" id="IPR051449">
    <property type="entry name" value="ABC-2_transporter_component"/>
</dbReference>
<feature type="transmembrane region" description="Helical" evidence="6">
    <location>
        <begin position="206"/>
        <end position="225"/>
    </location>
</feature>
<keyword evidence="4 6" id="KW-1133">Transmembrane helix</keyword>
<keyword evidence="2" id="KW-1003">Cell membrane</keyword>
<feature type="transmembrane region" description="Helical" evidence="6">
    <location>
        <begin position="245"/>
        <end position="268"/>
    </location>
</feature>
<feature type="transmembrane region" description="Helical" evidence="6">
    <location>
        <begin position="350"/>
        <end position="371"/>
    </location>
</feature>
<dbReference type="GO" id="GO:0005886">
    <property type="term" value="C:plasma membrane"/>
    <property type="evidence" value="ECO:0007669"/>
    <property type="project" value="UniProtKB-SubCell"/>
</dbReference>
<evidence type="ECO:0000256" key="1">
    <source>
        <dbReference type="ARBA" id="ARBA00004651"/>
    </source>
</evidence>
<evidence type="ECO:0000256" key="3">
    <source>
        <dbReference type="ARBA" id="ARBA00022692"/>
    </source>
</evidence>
<keyword evidence="5 6" id="KW-0472">Membrane</keyword>
<keyword evidence="9" id="KW-1185">Reference proteome</keyword>